<keyword evidence="5" id="KW-0131">Cell cycle</keyword>
<dbReference type="HAMAP" id="MF_00671">
    <property type="entry name" value="TolB"/>
    <property type="match status" value="1"/>
</dbReference>
<dbReference type="InterPro" id="IPR011659">
    <property type="entry name" value="WD40"/>
</dbReference>
<dbReference type="Pfam" id="PF04052">
    <property type="entry name" value="TolB_N"/>
    <property type="match status" value="1"/>
</dbReference>
<evidence type="ECO:0000256" key="2">
    <source>
        <dbReference type="ARBA" id="ARBA00009820"/>
    </source>
</evidence>
<keyword evidence="3 5" id="KW-0732">Signal</keyword>
<comment type="similarity">
    <text evidence="2 5">Belongs to the TolB family.</text>
</comment>
<evidence type="ECO:0000256" key="5">
    <source>
        <dbReference type="HAMAP-Rule" id="MF_00671"/>
    </source>
</evidence>
<keyword evidence="4 5" id="KW-0574">Periplasm</keyword>
<dbReference type="Proteomes" id="UP000199118">
    <property type="component" value="Unassembled WGS sequence"/>
</dbReference>
<dbReference type="PANTHER" id="PTHR36842:SF1">
    <property type="entry name" value="PROTEIN TOLB"/>
    <property type="match status" value="1"/>
</dbReference>
<proteinExistence type="inferred from homology"/>
<dbReference type="SUPFAM" id="SSF69304">
    <property type="entry name" value="Tricorn protease N-terminal domain"/>
    <property type="match status" value="1"/>
</dbReference>
<dbReference type="EMBL" id="FNMZ01000002">
    <property type="protein sequence ID" value="SDW76087.1"/>
    <property type="molecule type" value="Genomic_DNA"/>
</dbReference>
<comment type="function">
    <text evidence="5">Part of the Tol-Pal system, which plays a role in outer membrane invagination during cell division and is important for maintaining outer membrane integrity.</text>
</comment>
<comment type="subunit">
    <text evidence="5">The Tol-Pal system is composed of five core proteins: the inner membrane proteins TolA, TolQ and TolR, the periplasmic protein TolB and the outer membrane protein Pal. They form a network linking the inner and outer membranes and the peptidoglycan layer.</text>
</comment>
<accession>A0A1H2W6C2</accession>
<dbReference type="InterPro" id="IPR011042">
    <property type="entry name" value="6-blade_b-propeller_TolB-like"/>
</dbReference>
<evidence type="ECO:0000256" key="3">
    <source>
        <dbReference type="ARBA" id="ARBA00022729"/>
    </source>
</evidence>
<dbReference type="GO" id="GO:0017038">
    <property type="term" value="P:protein import"/>
    <property type="evidence" value="ECO:0007669"/>
    <property type="project" value="InterPro"/>
</dbReference>
<dbReference type="InterPro" id="IPR007195">
    <property type="entry name" value="TolB_N"/>
</dbReference>
<dbReference type="STRING" id="356660.SAMN05444336_102278"/>
<dbReference type="GO" id="GO:0051301">
    <property type="term" value="P:cell division"/>
    <property type="evidence" value="ECO:0007669"/>
    <property type="project" value="UniProtKB-UniRule"/>
</dbReference>
<dbReference type="Gene3D" id="3.40.50.10070">
    <property type="entry name" value="TolB, N-terminal domain"/>
    <property type="match status" value="1"/>
</dbReference>
<reference evidence="7 8" key="1">
    <citation type="submission" date="2016-10" db="EMBL/GenBank/DDBJ databases">
        <authorList>
            <person name="de Groot N.N."/>
        </authorList>
    </citation>
    <scope>NUCLEOTIDE SEQUENCE [LARGE SCALE GENOMIC DNA]</scope>
    <source>
        <strain evidence="7 8">DSM 17890</strain>
    </source>
</reference>
<dbReference type="NCBIfam" id="TIGR02800">
    <property type="entry name" value="propeller_TolB"/>
    <property type="match status" value="1"/>
</dbReference>
<dbReference type="PANTHER" id="PTHR36842">
    <property type="entry name" value="PROTEIN TOLB HOMOLOG"/>
    <property type="match status" value="1"/>
</dbReference>
<evidence type="ECO:0000313" key="7">
    <source>
        <dbReference type="EMBL" id="SDW76087.1"/>
    </source>
</evidence>
<keyword evidence="5" id="KW-0132">Cell division</keyword>
<evidence type="ECO:0000259" key="6">
    <source>
        <dbReference type="Pfam" id="PF04052"/>
    </source>
</evidence>
<comment type="subcellular location">
    <subcellularLocation>
        <location evidence="1 5">Periplasm</location>
    </subcellularLocation>
</comment>
<evidence type="ECO:0000256" key="1">
    <source>
        <dbReference type="ARBA" id="ARBA00004418"/>
    </source>
</evidence>
<evidence type="ECO:0000313" key="8">
    <source>
        <dbReference type="Proteomes" id="UP000199118"/>
    </source>
</evidence>
<protein>
    <recommendedName>
        <fullName evidence="5">Tol-Pal system protein TolB</fullName>
    </recommendedName>
</protein>
<name>A0A1H2W6C2_9RHOB</name>
<dbReference type="Pfam" id="PF07676">
    <property type="entry name" value="PD40"/>
    <property type="match status" value="3"/>
</dbReference>
<dbReference type="GO" id="GO:0042597">
    <property type="term" value="C:periplasmic space"/>
    <property type="evidence" value="ECO:0007669"/>
    <property type="project" value="UniProtKB-SubCell"/>
</dbReference>
<feature type="domain" description="TolB N-terminal" evidence="6">
    <location>
        <begin position="44"/>
        <end position="149"/>
    </location>
</feature>
<dbReference type="AlphaFoldDB" id="A0A1H2W6C2"/>
<dbReference type="InterPro" id="IPR014167">
    <property type="entry name" value="Tol-Pal_TolB"/>
</dbReference>
<organism evidence="7 8">
    <name type="scientific">Albimonas donghaensis</name>
    <dbReference type="NCBI Taxonomy" id="356660"/>
    <lineage>
        <taxon>Bacteria</taxon>
        <taxon>Pseudomonadati</taxon>
        <taxon>Pseudomonadota</taxon>
        <taxon>Alphaproteobacteria</taxon>
        <taxon>Rhodobacterales</taxon>
        <taxon>Paracoccaceae</taxon>
        <taxon>Albimonas</taxon>
    </lineage>
</organism>
<sequence>MTTARRHSGARLRAAAGAAALIFAAFGAAAWGILPAPAAAQEPLRIEITEGVIEPMPIALPEFAPGAGAEGIAQEVRAVIAADLTGSGLFRVIDPNAYLAPGGSVDARPAFENWRVINAEALGVGELGYGDDGRLSARFQLWDVFGGQPLGQGIALRAAPGDARRIAHKIADQIHLALTGEPGYFDSRVAFVAESGPKNAREKRIAIMDQDGANVRYITDGRSLALTPRFSPTGESLVYISWATGVPKVVIHDLRAQRSEVLGSFPFMSFAPRFSPDGGRVLMSLSDGGNTDIFEMTLASRSLRRLTSGPAIETAPSYSPDGTQIVFESDAGGAQQLYVMPAGGGTATRISFGDGRYGTPVWSPRGDLIAFTKMLGGRFHIGVMRTDGSQERLLTASWLDEAPTWAPNGRVLMFFREGPGAASAPQVWRVDATGRNLRRAAMPGAASDPSWSALLP</sequence>
<keyword evidence="8" id="KW-1185">Reference proteome</keyword>
<evidence type="ECO:0000256" key="4">
    <source>
        <dbReference type="ARBA" id="ARBA00022764"/>
    </source>
</evidence>
<dbReference type="SUPFAM" id="SSF52964">
    <property type="entry name" value="TolB, N-terminal domain"/>
    <property type="match status" value="1"/>
</dbReference>
<gene>
    <name evidence="5" type="primary">tolB</name>
    <name evidence="7" type="ORF">SAMN05444336_102278</name>
</gene>
<dbReference type="Gene3D" id="2.120.10.30">
    <property type="entry name" value="TolB, C-terminal domain"/>
    <property type="match status" value="1"/>
</dbReference>